<protein>
    <submittedName>
        <fullName evidence="1">Uncharacterized protein</fullName>
    </submittedName>
</protein>
<dbReference type="EMBL" id="LECT01000046">
    <property type="protein sequence ID" value="KLU02052.1"/>
    <property type="molecule type" value="Genomic_DNA"/>
</dbReference>
<proteinExistence type="predicted"/>
<reference evidence="1" key="1">
    <citation type="submission" date="2015-05" db="EMBL/GenBank/DDBJ databases">
        <title>Permanent draft genome of Rhodopirellula islandicus K833.</title>
        <authorList>
            <person name="Kizina J."/>
            <person name="Richter M."/>
            <person name="Glockner F.O."/>
            <person name="Harder J."/>
        </authorList>
    </citation>
    <scope>NUCLEOTIDE SEQUENCE [LARGE SCALE GENOMIC DNA]</scope>
    <source>
        <strain evidence="1">K833</strain>
    </source>
</reference>
<dbReference type="PATRIC" id="fig|595434.4.peg.5580"/>
<name>A0A0J1B5P4_RHOIS</name>
<accession>A0A0J1B5P4</accession>
<dbReference type="Proteomes" id="UP000036367">
    <property type="component" value="Unassembled WGS sequence"/>
</dbReference>
<organism evidence="1 2">
    <name type="scientific">Rhodopirellula islandica</name>
    <dbReference type="NCBI Taxonomy" id="595434"/>
    <lineage>
        <taxon>Bacteria</taxon>
        <taxon>Pseudomonadati</taxon>
        <taxon>Planctomycetota</taxon>
        <taxon>Planctomycetia</taxon>
        <taxon>Pirellulales</taxon>
        <taxon>Pirellulaceae</taxon>
        <taxon>Rhodopirellula</taxon>
    </lineage>
</organism>
<evidence type="ECO:0000313" key="1">
    <source>
        <dbReference type="EMBL" id="KLU02052.1"/>
    </source>
</evidence>
<keyword evidence="2" id="KW-1185">Reference proteome</keyword>
<evidence type="ECO:0000313" key="2">
    <source>
        <dbReference type="Proteomes" id="UP000036367"/>
    </source>
</evidence>
<dbReference type="STRING" id="595434.RISK_005878"/>
<gene>
    <name evidence="1" type="ORF">RISK_005878</name>
</gene>
<dbReference type="OrthoDB" id="243791at2"/>
<dbReference type="AlphaFoldDB" id="A0A0J1B5P4"/>
<sequence>MAHSPNPSLIHSPGTQVVAQKEIMTSNDRIAHPAGAVGVVVRSPVDRTHAYRVKFSDGFEAAIHHDQLIVRKQTGPEKGTLDAADLEFHAHEFERLVRQLEEAHVQSELPETPSARPALNDLLVRIRLNGCGEQ</sequence>
<comment type="caution">
    <text evidence="1">The sequence shown here is derived from an EMBL/GenBank/DDBJ whole genome shotgun (WGS) entry which is preliminary data.</text>
</comment>